<gene>
    <name evidence="1" type="ORF">K435DRAFT_807847</name>
</gene>
<keyword evidence="2" id="KW-1185">Reference proteome</keyword>
<organism evidence="1 2">
    <name type="scientific">Dendrothele bispora (strain CBS 962.96)</name>
    <dbReference type="NCBI Taxonomy" id="1314807"/>
    <lineage>
        <taxon>Eukaryota</taxon>
        <taxon>Fungi</taxon>
        <taxon>Dikarya</taxon>
        <taxon>Basidiomycota</taxon>
        <taxon>Agaricomycotina</taxon>
        <taxon>Agaricomycetes</taxon>
        <taxon>Agaricomycetidae</taxon>
        <taxon>Agaricales</taxon>
        <taxon>Agaricales incertae sedis</taxon>
        <taxon>Dendrothele</taxon>
    </lineage>
</organism>
<evidence type="ECO:0000313" key="2">
    <source>
        <dbReference type="Proteomes" id="UP000297245"/>
    </source>
</evidence>
<name>A0A4S8L3P0_DENBC</name>
<dbReference type="Proteomes" id="UP000297245">
    <property type="component" value="Unassembled WGS sequence"/>
</dbReference>
<accession>A0A4S8L3P0</accession>
<protein>
    <submittedName>
        <fullName evidence="1">Uncharacterized protein</fullName>
    </submittedName>
</protein>
<dbReference type="AlphaFoldDB" id="A0A4S8L3P0"/>
<reference evidence="1 2" key="1">
    <citation type="journal article" date="2019" name="Nat. Ecol. Evol.">
        <title>Megaphylogeny resolves global patterns of mushroom evolution.</title>
        <authorList>
            <person name="Varga T."/>
            <person name="Krizsan K."/>
            <person name="Foldi C."/>
            <person name="Dima B."/>
            <person name="Sanchez-Garcia M."/>
            <person name="Sanchez-Ramirez S."/>
            <person name="Szollosi G.J."/>
            <person name="Szarkandi J.G."/>
            <person name="Papp V."/>
            <person name="Albert L."/>
            <person name="Andreopoulos W."/>
            <person name="Angelini C."/>
            <person name="Antonin V."/>
            <person name="Barry K.W."/>
            <person name="Bougher N.L."/>
            <person name="Buchanan P."/>
            <person name="Buyck B."/>
            <person name="Bense V."/>
            <person name="Catcheside P."/>
            <person name="Chovatia M."/>
            <person name="Cooper J."/>
            <person name="Damon W."/>
            <person name="Desjardin D."/>
            <person name="Finy P."/>
            <person name="Geml J."/>
            <person name="Haridas S."/>
            <person name="Hughes K."/>
            <person name="Justo A."/>
            <person name="Karasinski D."/>
            <person name="Kautmanova I."/>
            <person name="Kiss B."/>
            <person name="Kocsube S."/>
            <person name="Kotiranta H."/>
            <person name="LaButti K.M."/>
            <person name="Lechner B.E."/>
            <person name="Liimatainen K."/>
            <person name="Lipzen A."/>
            <person name="Lukacs Z."/>
            <person name="Mihaltcheva S."/>
            <person name="Morgado L.N."/>
            <person name="Niskanen T."/>
            <person name="Noordeloos M.E."/>
            <person name="Ohm R.A."/>
            <person name="Ortiz-Santana B."/>
            <person name="Ovrebo C."/>
            <person name="Racz N."/>
            <person name="Riley R."/>
            <person name="Savchenko A."/>
            <person name="Shiryaev A."/>
            <person name="Soop K."/>
            <person name="Spirin V."/>
            <person name="Szebenyi C."/>
            <person name="Tomsovsky M."/>
            <person name="Tulloss R.E."/>
            <person name="Uehling J."/>
            <person name="Grigoriev I.V."/>
            <person name="Vagvolgyi C."/>
            <person name="Papp T."/>
            <person name="Martin F.M."/>
            <person name="Miettinen O."/>
            <person name="Hibbett D.S."/>
            <person name="Nagy L.G."/>
        </authorList>
    </citation>
    <scope>NUCLEOTIDE SEQUENCE [LARGE SCALE GENOMIC DNA]</scope>
    <source>
        <strain evidence="1 2">CBS 962.96</strain>
    </source>
</reference>
<evidence type="ECO:0000313" key="1">
    <source>
        <dbReference type="EMBL" id="THU83000.1"/>
    </source>
</evidence>
<proteinExistence type="predicted"/>
<sequence>MSIPFGRSARQQTGTTYSELTASYLPRAAMAHFNFIGLHGAQSLLAVLDSSSEDEKDLDTTGLWIPSHHGVLSNLAPVPTNSHTVEEENQVTEQLMNDSHSSKEHVQGVKEVPVHDYVPVYQQGKIVSYREISPQRKTPSQQVPVINQGDESTIIVCKKMRIRTSRETNAR</sequence>
<dbReference type="EMBL" id="ML179693">
    <property type="protein sequence ID" value="THU83000.1"/>
    <property type="molecule type" value="Genomic_DNA"/>
</dbReference>